<evidence type="ECO:0000313" key="2">
    <source>
        <dbReference type="EMBL" id="MCP3054250.1"/>
    </source>
</evidence>
<evidence type="ECO:0000313" key="3">
    <source>
        <dbReference type="Proteomes" id="UP001155220"/>
    </source>
</evidence>
<proteinExistence type="predicted"/>
<protein>
    <recommendedName>
        <fullName evidence="4">DUF1127 domain-containing protein</fullName>
    </recommendedName>
</protein>
<reference evidence="2" key="1">
    <citation type="submission" date="2022-03" db="EMBL/GenBank/DDBJ databases">
        <title>Aurantimonas Liuensis sp. Nov., isolated from the hadal seawater of the Mariana Trench.</title>
        <authorList>
            <person name="Liu R."/>
        </authorList>
    </citation>
    <scope>NUCLEOTIDE SEQUENCE</scope>
    <source>
        <strain evidence="2">LRZ36</strain>
    </source>
</reference>
<gene>
    <name evidence="2" type="ORF">MJ956_03690</name>
</gene>
<dbReference type="RefSeq" id="WP_253963125.1">
    <property type="nucleotide sequence ID" value="NZ_JALHBS010000019.1"/>
</dbReference>
<accession>A0A9X2KEG6</accession>
<dbReference type="AlphaFoldDB" id="A0A9X2KEG6"/>
<evidence type="ECO:0008006" key="4">
    <source>
        <dbReference type="Google" id="ProtNLM"/>
    </source>
</evidence>
<feature type="region of interest" description="Disordered" evidence="1">
    <location>
        <begin position="81"/>
        <end position="103"/>
    </location>
</feature>
<dbReference type="Proteomes" id="UP001155220">
    <property type="component" value="Unassembled WGS sequence"/>
</dbReference>
<keyword evidence="3" id="KW-1185">Reference proteome</keyword>
<name>A0A9X2KEG6_9HYPH</name>
<comment type="caution">
    <text evidence="2">The sequence shown here is derived from an EMBL/GenBank/DDBJ whole genome shotgun (WGS) entry which is preliminary data.</text>
</comment>
<dbReference type="EMBL" id="JALHBS010000019">
    <property type="protein sequence ID" value="MCP3054250.1"/>
    <property type="molecule type" value="Genomic_DNA"/>
</dbReference>
<sequence length="103" mass="11641">MLRSLFLPNPVDAASAESSTVIGWLRSWSAERRRQRLRREAFQTLLKVDGNILEDIAGLRHEQVEQAARLPLSIDALKALRSMQRQAPEHGQVPSRRNGGDRS</sequence>
<organism evidence="2 3">
    <name type="scientific">Aurantimonas marianensis</name>
    <dbReference type="NCBI Taxonomy" id="2920428"/>
    <lineage>
        <taxon>Bacteria</taxon>
        <taxon>Pseudomonadati</taxon>
        <taxon>Pseudomonadota</taxon>
        <taxon>Alphaproteobacteria</taxon>
        <taxon>Hyphomicrobiales</taxon>
        <taxon>Aurantimonadaceae</taxon>
        <taxon>Aurantimonas</taxon>
    </lineage>
</organism>
<evidence type="ECO:0000256" key="1">
    <source>
        <dbReference type="SAM" id="MobiDB-lite"/>
    </source>
</evidence>